<dbReference type="EMBL" id="AMZH03006997">
    <property type="protein sequence ID" value="RRT62416.1"/>
    <property type="molecule type" value="Genomic_DNA"/>
</dbReference>
<evidence type="ECO:0000313" key="2">
    <source>
        <dbReference type="Proteomes" id="UP000287651"/>
    </source>
</evidence>
<name>A0A426ZES2_ENSVE</name>
<reference evidence="1 2" key="1">
    <citation type="journal article" date="2014" name="Agronomy (Basel)">
        <title>A Draft Genome Sequence for Ensete ventricosum, the Drought-Tolerant Tree Against Hunger.</title>
        <authorList>
            <person name="Harrison J."/>
            <person name="Moore K.A."/>
            <person name="Paszkiewicz K."/>
            <person name="Jones T."/>
            <person name="Grant M."/>
            <person name="Ambacheew D."/>
            <person name="Muzemil S."/>
            <person name="Studholme D.J."/>
        </authorList>
    </citation>
    <scope>NUCLEOTIDE SEQUENCE [LARGE SCALE GENOMIC DNA]</scope>
</reference>
<accession>A0A426ZES2</accession>
<sequence>MGLGSGISPSPTEQETPFYLSQTLHVPHERVVSGFYEETGAEEIASRGLPMVGGADLTCVRSAVRPLAPPILPSDQLSVSGRPRRRASYSRELGKCDVARVDPTEQELGNCDVARVDPTEQELGKCDVARVDLTEQELGNCDVARVDPTEQELGNCDVARVDPTE</sequence>
<comment type="caution">
    <text evidence="1">The sequence shown here is derived from an EMBL/GenBank/DDBJ whole genome shotgun (WGS) entry which is preliminary data.</text>
</comment>
<gene>
    <name evidence="1" type="ORF">B296_00039066</name>
</gene>
<dbReference type="Proteomes" id="UP000287651">
    <property type="component" value="Unassembled WGS sequence"/>
</dbReference>
<dbReference type="AlphaFoldDB" id="A0A426ZES2"/>
<proteinExistence type="predicted"/>
<protein>
    <submittedName>
        <fullName evidence="1">Uncharacterized protein</fullName>
    </submittedName>
</protein>
<evidence type="ECO:0000313" key="1">
    <source>
        <dbReference type="EMBL" id="RRT62416.1"/>
    </source>
</evidence>
<organism evidence="1 2">
    <name type="scientific">Ensete ventricosum</name>
    <name type="common">Abyssinian banana</name>
    <name type="synonym">Musa ensete</name>
    <dbReference type="NCBI Taxonomy" id="4639"/>
    <lineage>
        <taxon>Eukaryota</taxon>
        <taxon>Viridiplantae</taxon>
        <taxon>Streptophyta</taxon>
        <taxon>Embryophyta</taxon>
        <taxon>Tracheophyta</taxon>
        <taxon>Spermatophyta</taxon>
        <taxon>Magnoliopsida</taxon>
        <taxon>Liliopsida</taxon>
        <taxon>Zingiberales</taxon>
        <taxon>Musaceae</taxon>
        <taxon>Ensete</taxon>
    </lineage>
</organism>